<evidence type="ECO:0000256" key="1">
    <source>
        <dbReference type="ARBA" id="ARBA00005209"/>
    </source>
</evidence>
<dbReference type="SUPFAM" id="SSF53271">
    <property type="entry name" value="PRTase-like"/>
    <property type="match status" value="1"/>
</dbReference>
<keyword evidence="4 7" id="KW-0808">Transferase</keyword>
<dbReference type="Gene3D" id="3.60.20.10">
    <property type="entry name" value="Glutamine Phosphoribosylpyrophosphate, subunit 1, domain 1"/>
    <property type="match status" value="1"/>
</dbReference>
<dbReference type="RefSeq" id="WP_153831575.1">
    <property type="nucleotide sequence ID" value="NZ_WJQT01000002.1"/>
</dbReference>
<comment type="function">
    <text evidence="7">Catalyzes the formation of phosphoribosylamine from phosphoribosylpyrophosphate (PRPP) and glutamine.</text>
</comment>
<evidence type="ECO:0000256" key="9">
    <source>
        <dbReference type="PIRSR" id="PIRSR000485-1"/>
    </source>
</evidence>
<evidence type="ECO:0000313" key="13">
    <source>
        <dbReference type="Proteomes" id="UP000440066"/>
    </source>
</evidence>
<keyword evidence="7 10" id="KW-0460">Magnesium</keyword>
<evidence type="ECO:0000256" key="6">
    <source>
        <dbReference type="ARBA" id="ARBA00022962"/>
    </source>
</evidence>
<evidence type="ECO:0000313" key="12">
    <source>
        <dbReference type="EMBL" id="MRJ46474.1"/>
    </source>
</evidence>
<feature type="active site" description="Nucleophile" evidence="7 9">
    <location>
        <position position="12"/>
    </location>
</feature>
<dbReference type="Proteomes" id="UP000440066">
    <property type="component" value="Unassembled WGS sequence"/>
</dbReference>
<name>A0A844BWN9_9LACT</name>
<keyword evidence="6 7" id="KW-0315">Glutamine amidotransferase</keyword>
<feature type="binding site" evidence="7 10">
    <location>
        <position position="295"/>
    </location>
    <ligand>
        <name>Mg(2+)</name>
        <dbReference type="ChEBI" id="CHEBI:18420"/>
    </ligand>
</feature>
<dbReference type="InterPro" id="IPR029057">
    <property type="entry name" value="PRTase-like"/>
</dbReference>
<dbReference type="InterPro" id="IPR000836">
    <property type="entry name" value="PRTase_dom"/>
</dbReference>
<dbReference type="GO" id="GO:0009113">
    <property type="term" value="P:purine nucleobase biosynthetic process"/>
    <property type="evidence" value="ECO:0007669"/>
    <property type="project" value="UniProtKB-UniRule"/>
</dbReference>
<evidence type="ECO:0000256" key="7">
    <source>
        <dbReference type="HAMAP-Rule" id="MF_01931"/>
    </source>
</evidence>
<dbReference type="HAMAP" id="MF_01931">
    <property type="entry name" value="PurF"/>
    <property type="match status" value="1"/>
</dbReference>
<evidence type="ECO:0000256" key="8">
    <source>
        <dbReference type="PIRNR" id="PIRNR000485"/>
    </source>
</evidence>
<dbReference type="InterPro" id="IPR035584">
    <property type="entry name" value="PurF_N"/>
</dbReference>
<evidence type="ECO:0000256" key="3">
    <source>
        <dbReference type="ARBA" id="ARBA00022676"/>
    </source>
</evidence>
<dbReference type="SUPFAM" id="SSF56235">
    <property type="entry name" value="N-terminal nucleophile aminohydrolases (Ntn hydrolases)"/>
    <property type="match status" value="1"/>
</dbReference>
<feature type="binding site" evidence="7 10">
    <location>
        <position position="358"/>
    </location>
    <ligand>
        <name>Mg(2+)</name>
        <dbReference type="ChEBI" id="CHEBI:18420"/>
    </ligand>
</feature>
<keyword evidence="3 7" id="KW-0328">Glycosyltransferase</keyword>
<dbReference type="AlphaFoldDB" id="A0A844BWN9"/>
<reference evidence="12 13" key="1">
    <citation type="submission" date="2019-11" db="EMBL/GenBank/DDBJ databases">
        <title>Characterisation of Fundicoccus ignavus gen. nov. sp. nov., a novel genus of the family Aerococcaceae from bulk tank milk.</title>
        <authorList>
            <person name="Siebert A."/>
            <person name="Huptas C."/>
            <person name="Wenning M."/>
            <person name="Scherer S."/>
            <person name="Doll E.V."/>
        </authorList>
    </citation>
    <scope>NUCLEOTIDE SEQUENCE [LARGE SCALE GENOMIC DNA]</scope>
    <source>
        <strain evidence="12 13">DSM 109652</strain>
    </source>
</reference>
<feature type="binding site" evidence="7 10">
    <location>
        <position position="357"/>
    </location>
    <ligand>
        <name>Mg(2+)</name>
        <dbReference type="ChEBI" id="CHEBI:18420"/>
    </ligand>
</feature>
<dbReference type="Pfam" id="PF13522">
    <property type="entry name" value="GATase_6"/>
    <property type="match status" value="1"/>
</dbReference>
<dbReference type="InterPro" id="IPR017932">
    <property type="entry name" value="GATase_2_dom"/>
</dbReference>
<dbReference type="GO" id="GO:0006189">
    <property type="term" value="P:'de novo' IMP biosynthetic process"/>
    <property type="evidence" value="ECO:0007669"/>
    <property type="project" value="UniProtKB-UniRule"/>
</dbReference>
<comment type="pathway">
    <text evidence="1 7 8">Purine metabolism; IMP biosynthesis via de novo pathway; N(1)-(5-phospho-D-ribosyl)glycinamide from 5-phospho-alpha-D-ribose 1-diphosphate: step 1/2.</text>
</comment>
<dbReference type="NCBIfam" id="TIGR01134">
    <property type="entry name" value="purF"/>
    <property type="match status" value="1"/>
</dbReference>
<feature type="domain" description="Glutamine amidotransferase type-2" evidence="11">
    <location>
        <begin position="12"/>
        <end position="232"/>
    </location>
</feature>
<evidence type="ECO:0000259" key="11">
    <source>
        <dbReference type="PROSITE" id="PS51278"/>
    </source>
</evidence>
<dbReference type="GO" id="GO:0004044">
    <property type="term" value="F:amidophosphoribosyltransferase activity"/>
    <property type="evidence" value="ECO:0007669"/>
    <property type="project" value="UniProtKB-UniRule"/>
</dbReference>
<evidence type="ECO:0000256" key="10">
    <source>
        <dbReference type="PIRSR" id="PIRSR000485-2"/>
    </source>
</evidence>
<dbReference type="CDD" id="cd00715">
    <property type="entry name" value="GPATase_N"/>
    <property type="match status" value="1"/>
</dbReference>
<comment type="catalytic activity">
    <reaction evidence="7 8">
        <text>5-phospho-beta-D-ribosylamine + L-glutamate + diphosphate = 5-phospho-alpha-D-ribose 1-diphosphate + L-glutamine + H2O</text>
        <dbReference type="Rhea" id="RHEA:14905"/>
        <dbReference type="ChEBI" id="CHEBI:15377"/>
        <dbReference type="ChEBI" id="CHEBI:29985"/>
        <dbReference type="ChEBI" id="CHEBI:33019"/>
        <dbReference type="ChEBI" id="CHEBI:58017"/>
        <dbReference type="ChEBI" id="CHEBI:58359"/>
        <dbReference type="ChEBI" id="CHEBI:58681"/>
        <dbReference type="EC" id="2.4.2.14"/>
    </reaction>
</comment>
<dbReference type="PANTHER" id="PTHR11907">
    <property type="entry name" value="AMIDOPHOSPHORIBOSYLTRANSFERASE"/>
    <property type="match status" value="1"/>
</dbReference>
<dbReference type="Pfam" id="PF00156">
    <property type="entry name" value="Pribosyltran"/>
    <property type="match status" value="1"/>
</dbReference>
<dbReference type="PROSITE" id="PS51278">
    <property type="entry name" value="GATASE_TYPE_2"/>
    <property type="match status" value="1"/>
</dbReference>
<comment type="caution">
    <text evidence="7">Lacks conserved residue(s) required for the propagation of feature annotation.</text>
</comment>
<keyword evidence="5 7" id="KW-0658">Purine biosynthesis</keyword>
<evidence type="ECO:0000256" key="5">
    <source>
        <dbReference type="ARBA" id="ARBA00022755"/>
    </source>
</evidence>
<dbReference type="EMBL" id="WJQT01000002">
    <property type="protein sequence ID" value="MRJ46474.1"/>
    <property type="molecule type" value="Genomic_DNA"/>
</dbReference>
<organism evidence="12 13">
    <name type="scientific">Fundicoccus ignavus</name>
    <dbReference type="NCBI Taxonomy" id="2664442"/>
    <lineage>
        <taxon>Bacteria</taxon>
        <taxon>Bacillati</taxon>
        <taxon>Bacillota</taxon>
        <taxon>Bacilli</taxon>
        <taxon>Lactobacillales</taxon>
        <taxon>Aerococcaceae</taxon>
        <taxon>Fundicoccus</taxon>
    </lineage>
</organism>
<evidence type="ECO:0000256" key="4">
    <source>
        <dbReference type="ARBA" id="ARBA00022679"/>
    </source>
</evidence>
<dbReference type="EC" id="2.4.2.14" evidence="7"/>
<dbReference type="UniPathway" id="UPA00074">
    <property type="reaction ID" value="UER00124"/>
</dbReference>
<evidence type="ECO:0000256" key="2">
    <source>
        <dbReference type="ARBA" id="ARBA00010138"/>
    </source>
</evidence>
<accession>A0A844BWN9</accession>
<dbReference type="InterPro" id="IPR005854">
    <property type="entry name" value="PurF"/>
</dbReference>
<dbReference type="GO" id="GO:0000287">
    <property type="term" value="F:magnesium ion binding"/>
    <property type="evidence" value="ECO:0007669"/>
    <property type="project" value="UniProtKB-UniRule"/>
</dbReference>
<comment type="similarity">
    <text evidence="2 7 8">In the C-terminal section; belongs to the purine/pyrimidine phosphoribosyltransferase family.</text>
</comment>
<dbReference type="Gene3D" id="3.40.50.2020">
    <property type="match status" value="1"/>
</dbReference>
<proteinExistence type="inferred from homology"/>
<gene>
    <name evidence="7" type="primary">purF</name>
    <name evidence="12" type="ORF">GF867_02685</name>
</gene>
<keyword evidence="7 10" id="KW-0479">Metal-binding</keyword>
<dbReference type="PIRSF" id="PIRSF000485">
    <property type="entry name" value="Amd_phspho_trans"/>
    <property type="match status" value="1"/>
</dbReference>
<protein>
    <recommendedName>
        <fullName evidence="7">Amidophosphoribosyltransferase</fullName>
        <shortName evidence="7">ATase</shortName>
        <ecNumber evidence="7">2.4.2.14</ecNumber>
    </recommendedName>
    <alternativeName>
        <fullName evidence="7">Glutamine phosphoribosylpyrophosphate amidotransferase</fullName>
        <shortName evidence="7">GPATase</shortName>
    </alternativeName>
</protein>
<comment type="caution">
    <text evidence="12">The sequence shown here is derived from an EMBL/GenBank/DDBJ whole genome shotgun (WGS) entry which is preliminary data.</text>
</comment>
<comment type="cofactor">
    <cofactor evidence="7 10">
        <name>Mg(2+)</name>
        <dbReference type="ChEBI" id="CHEBI:18420"/>
    </cofactor>
    <text evidence="7 10">Binds 1 Mg(2+) ion per subunit.</text>
</comment>
<sequence length="483" mass="53071">MVAEIKSLNEECGVFGVWGHPDAAQLNFFGLHSLQHRGQEGAGIVTNRNGRLKGHRDLGLLSEVFKDERELIRLSGEAGIGHVRYSTAGSNSILNIQPFLFKFHDEELALAHNGNLINAVSLRQELEQAGAIFHSNSDTEILMHLIRKSKQDTLIDRIKESLNTVKGAFAYVMLTPDALIGALDPNGFRPLSIGQMENGAYVLASETCALDVVGAEFVRAVQPGELVIIDDSGYRIETYTDQTLLQICSMEFIYFARPDSNIAGVNVHTARKNMGKRLAEEAPVDADMVIGVPNSSLSAASGYAEASGIPYEMGLVKNQYVARTFIQPTQELRERGVRMKLSAVRGVVAGKKVIMVDDSIVRGTTSRRIVQLLKEAGAAEVHVRISSPPLKYPCFYGIDIQNQKELIAADYSVEEIRVKIGADSLSFLSVEGTVDSIGLKFDAPHNGLCMSYFTGDYPTPLYDYETDYLNTLAKLRESKPLRV</sequence>
<dbReference type="InterPro" id="IPR029055">
    <property type="entry name" value="Ntn_hydrolases_N"/>
</dbReference>
<dbReference type="CDD" id="cd06223">
    <property type="entry name" value="PRTases_typeI"/>
    <property type="match status" value="1"/>
</dbReference>